<dbReference type="Proteomes" id="UP000198935">
    <property type="component" value="Unassembled WGS sequence"/>
</dbReference>
<proteinExistence type="predicted"/>
<dbReference type="EMBL" id="FNPI01000031">
    <property type="protein sequence ID" value="SDZ67883.1"/>
    <property type="molecule type" value="Genomic_DNA"/>
</dbReference>
<keyword evidence="2" id="KW-1185">Reference proteome</keyword>
<sequence length="399" mass="46503">MLNRLDKLSAERMKKDLTAYWPGFTLTAYAVFDKEHVYLFHHPNYPPADKTYHVLQWNEMFAGCTFTLFEDYPTAIVDIELYDDFEGLYAILVHELFHCFQYLKEESRFPDELAGVTYPLISENVELRHQERKQLYLAVMSSDRKKKRQHLAEFVGLRQKREALLGKYLHYEARIETIEGPAYYVESKAYGKQQALSADEVLQKFIPGLVDQHESNMNIRRSCYSSGLFLCLVLDDVYPEWKENHFDSEHTLYDLVKEVVEKEAASIAIDVSVSKETEKTVKAVKKIRESELEGTETKAGYHLFLEGDIVVKGFDPMNLIYSENKLLHKNFLKIAVNDREYLFQQPAIAFFHENPLNIYKLHLVLDEKPEIIEGGFTAAGIGKLRGRCYEKDNNYYVKL</sequence>
<dbReference type="AlphaFoldDB" id="A0A1H3UZL4"/>
<reference evidence="2" key="1">
    <citation type="submission" date="2016-10" db="EMBL/GenBank/DDBJ databases">
        <authorList>
            <person name="Varghese N."/>
            <person name="Submissions S."/>
        </authorList>
    </citation>
    <scope>NUCLEOTIDE SEQUENCE [LARGE SCALE GENOMIC DNA]</scope>
    <source>
        <strain evidence="2">SP</strain>
    </source>
</reference>
<evidence type="ECO:0000313" key="2">
    <source>
        <dbReference type="Proteomes" id="UP000198935"/>
    </source>
</evidence>
<evidence type="ECO:0008006" key="3">
    <source>
        <dbReference type="Google" id="ProtNLM"/>
    </source>
</evidence>
<accession>A0A1H3UZL4</accession>
<dbReference type="OrthoDB" id="161597at2"/>
<protein>
    <recommendedName>
        <fullName evidence="3">Peptide ABC transporter permease</fullName>
    </recommendedName>
</protein>
<evidence type="ECO:0000313" key="1">
    <source>
        <dbReference type="EMBL" id="SDZ67883.1"/>
    </source>
</evidence>
<gene>
    <name evidence="1" type="ORF">SAMN05421736_13123</name>
</gene>
<name>A0A1H3UZL4_9BACI</name>
<organism evidence="1 2">
    <name type="scientific">Evansella caseinilytica</name>
    <dbReference type="NCBI Taxonomy" id="1503961"/>
    <lineage>
        <taxon>Bacteria</taxon>
        <taxon>Bacillati</taxon>
        <taxon>Bacillota</taxon>
        <taxon>Bacilli</taxon>
        <taxon>Bacillales</taxon>
        <taxon>Bacillaceae</taxon>
        <taxon>Evansella</taxon>
    </lineage>
</organism>